<evidence type="ECO:0000313" key="1">
    <source>
        <dbReference type="EMBL" id="BAC96984.1"/>
    </source>
</evidence>
<dbReference type="Proteomes" id="UP000002675">
    <property type="component" value="Chromosome II"/>
</dbReference>
<evidence type="ECO:0000313" key="2">
    <source>
        <dbReference type="Proteomes" id="UP000002675"/>
    </source>
</evidence>
<reference evidence="1 2" key="1">
    <citation type="journal article" date="2003" name="Genome Res.">
        <title>Comparative genome analysis of Vibrio vulnificus, a marine pathogen.</title>
        <authorList>
            <person name="Chen C.Y."/>
            <person name="Wu K.M."/>
            <person name="Chang Y.C."/>
            <person name="Chang C.H."/>
            <person name="Tsai H.C."/>
            <person name="Liao T.L."/>
            <person name="Liu Y.M."/>
            <person name="Chen H.J."/>
            <person name="Shen A.B."/>
            <person name="Li J.C."/>
            <person name="Su T.L."/>
            <person name="Shao C.P."/>
            <person name="Lee C.T."/>
            <person name="Hor L.I."/>
            <person name="Tsai S.F."/>
        </authorList>
    </citation>
    <scope>NUCLEOTIDE SEQUENCE [LARGE SCALE GENOMIC DNA]</scope>
    <source>
        <strain evidence="1 2">YJ016</strain>
    </source>
</reference>
<accession>Q7MDS8</accession>
<proteinExistence type="predicted"/>
<dbReference type="KEGG" id="vvy:VVA0957"/>
<gene>
    <name evidence="1" type="ordered locus">VVA0957</name>
</gene>
<dbReference type="HOGENOM" id="CLU_214559_0_0_6"/>
<protein>
    <submittedName>
        <fullName evidence="1">Uncharacterized protein</fullName>
    </submittedName>
</protein>
<name>Q7MDS8_VIBVY</name>
<sequence>MLHPCIDNSFKMKKAPSVSRRGFVAVTLLSLFYCSARDCKRAIANQVPNQTV</sequence>
<dbReference type="EMBL" id="BA000038">
    <property type="protein sequence ID" value="BAC96984.1"/>
    <property type="molecule type" value="Genomic_DNA"/>
</dbReference>
<dbReference type="AlphaFoldDB" id="Q7MDS8"/>
<organism evidence="1 2">
    <name type="scientific">Vibrio vulnificus (strain YJ016)</name>
    <dbReference type="NCBI Taxonomy" id="196600"/>
    <lineage>
        <taxon>Bacteria</taxon>
        <taxon>Pseudomonadati</taxon>
        <taxon>Pseudomonadota</taxon>
        <taxon>Gammaproteobacteria</taxon>
        <taxon>Vibrionales</taxon>
        <taxon>Vibrionaceae</taxon>
        <taxon>Vibrio</taxon>
    </lineage>
</organism>